<comment type="caution">
    <text evidence="5">The sequence shown here is derived from an EMBL/GenBank/DDBJ whole genome shotgun (WGS) entry which is preliminary data.</text>
</comment>
<keyword evidence="3" id="KW-0831">Ubiquinone biosynthesis</keyword>
<name>A0AAN9TW13_9HEMI</name>
<protein>
    <recommendedName>
        <fullName evidence="7">Polyprenyldihydroxybenzoate methyltransferase</fullName>
    </recommendedName>
</protein>
<proteinExistence type="predicted"/>
<dbReference type="AlphaFoldDB" id="A0AAN9TW13"/>
<accession>A0AAN9TW13</accession>
<evidence type="ECO:0000256" key="2">
    <source>
        <dbReference type="ARBA" id="ARBA00022679"/>
    </source>
</evidence>
<gene>
    <name evidence="5" type="ORF">V9T40_005525</name>
</gene>
<dbReference type="Proteomes" id="UP001367676">
    <property type="component" value="Unassembled WGS sequence"/>
</dbReference>
<dbReference type="InterPro" id="IPR029063">
    <property type="entry name" value="SAM-dependent_MTases_sf"/>
</dbReference>
<dbReference type="PANTHER" id="PTHR43464:SF19">
    <property type="entry name" value="UBIQUINONE BIOSYNTHESIS O-METHYLTRANSFERASE, MITOCHONDRIAL"/>
    <property type="match status" value="1"/>
</dbReference>
<dbReference type="PANTHER" id="PTHR43464">
    <property type="entry name" value="METHYLTRANSFERASE"/>
    <property type="match status" value="1"/>
</dbReference>
<dbReference type="Gene3D" id="3.40.50.150">
    <property type="entry name" value="Vaccinia Virus protein VP39"/>
    <property type="match status" value="1"/>
</dbReference>
<evidence type="ECO:0000313" key="6">
    <source>
        <dbReference type="Proteomes" id="UP001367676"/>
    </source>
</evidence>
<evidence type="ECO:0000256" key="4">
    <source>
        <dbReference type="ARBA" id="ARBA00022691"/>
    </source>
</evidence>
<evidence type="ECO:0000313" key="5">
    <source>
        <dbReference type="EMBL" id="KAK7588280.1"/>
    </source>
</evidence>
<keyword evidence="4" id="KW-0949">S-adenosyl-L-methionine</keyword>
<evidence type="ECO:0008006" key="7">
    <source>
        <dbReference type="Google" id="ProtNLM"/>
    </source>
</evidence>
<sequence>MAVFRSTTPLKFFFSVVCRPEPILVKFYSQKTTKFTDGPIDPEINFHGNLAETWWETGALQPLHNLNQVRVPFIRDGIRQLMPQNSANPGLKTELEGVDILDVGCGGGILSEALARLKANVTGLDPSSDLIKAARKHAEIDPQLNDVLRYESDSIHNFSRKNESKFDAVAVSEVIEHISNKQKFVQDCLTCLKPGGSIFFTTPNKTLAARLFIIALAEGFGVIPRGTHTYDKFITAEDLSRLLKAFFTEWLKFSTNIRSVLAGFRKSWARHIRFGRPSTPQHFSSNSQQPTGRIRSPCWAKKCSVRHGMAWHGMAWHGMTWHGMMWCGMVWCGVVSNTKHNLWYMNHARVHHPDCRLNQVTLR</sequence>
<evidence type="ECO:0000256" key="1">
    <source>
        <dbReference type="ARBA" id="ARBA00022603"/>
    </source>
</evidence>
<keyword evidence="6" id="KW-1185">Reference proteome</keyword>
<dbReference type="InterPro" id="IPR010233">
    <property type="entry name" value="UbiG_MeTrfase"/>
</dbReference>
<dbReference type="GO" id="GO:0010420">
    <property type="term" value="F:polyprenyldihydroxybenzoate methyltransferase activity"/>
    <property type="evidence" value="ECO:0007669"/>
    <property type="project" value="InterPro"/>
</dbReference>
<dbReference type="GO" id="GO:0061542">
    <property type="term" value="F:3-demethylubiquinol 3-O-methyltransferase activity"/>
    <property type="evidence" value="ECO:0007669"/>
    <property type="project" value="InterPro"/>
</dbReference>
<dbReference type="NCBIfam" id="TIGR01983">
    <property type="entry name" value="UbiG"/>
    <property type="match status" value="1"/>
</dbReference>
<dbReference type="GO" id="GO:0005739">
    <property type="term" value="C:mitochondrion"/>
    <property type="evidence" value="ECO:0007669"/>
    <property type="project" value="TreeGrafter"/>
</dbReference>
<dbReference type="Pfam" id="PF13489">
    <property type="entry name" value="Methyltransf_23"/>
    <property type="match status" value="1"/>
</dbReference>
<keyword evidence="2" id="KW-0808">Transferase</keyword>
<reference evidence="5 6" key="1">
    <citation type="submission" date="2024-03" db="EMBL/GenBank/DDBJ databases">
        <title>Adaptation during the transition from Ophiocordyceps entomopathogen to insect associate is accompanied by gene loss and intensified selection.</title>
        <authorList>
            <person name="Ward C.M."/>
            <person name="Onetto C.A."/>
            <person name="Borneman A.R."/>
        </authorList>
    </citation>
    <scope>NUCLEOTIDE SEQUENCE [LARGE SCALE GENOMIC DNA]</scope>
    <source>
        <strain evidence="5">AWRI1</strain>
        <tissue evidence="5">Single Adult Female</tissue>
    </source>
</reference>
<organism evidence="5 6">
    <name type="scientific">Parthenolecanium corni</name>
    <dbReference type="NCBI Taxonomy" id="536013"/>
    <lineage>
        <taxon>Eukaryota</taxon>
        <taxon>Metazoa</taxon>
        <taxon>Ecdysozoa</taxon>
        <taxon>Arthropoda</taxon>
        <taxon>Hexapoda</taxon>
        <taxon>Insecta</taxon>
        <taxon>Pterygota</taxon>
        <taxon>Neoptera</taxon>
        <taxon>Paraneoptera</taxon>
        <taxon>Hemiptera</taxon>
        <taxon>Sternorrhyncha</taxon>
        <taxon>Coccoidea</taxon>
        <taxon>Coccidae</taxon>
        <taxon>Parthenolecanium</taxon>
    </lineage>
</organism>
<dbReference type="EMBL" id="JBBCAQ010000023">
    <property type="protein sequence ID" value="KAK7588280.1"/>
    <property type="molecule type" value="Genomic_DNA"/>
</dbReference>
<evidence type="ECO:0000256" key="3">
    <source>
        <dbReference type="ARBA" id="ARBA00022688"/>
    </source>
</evidence>
<dbReference type="GO" id="GO:0032259">
    <property type="term" value="P:methylation"/>
    <property type="evidence" value="ECO:0007669"/>
    <property type="project" value="UniProtKB-KW"/>
</dbReference>
<dbReference type="SUPFAM" id="SSF53335">
    <property type="entry name" value="S-adenosyl-L-methionine-dependent methyltransferases"/>
    <property type="match status" value="1"/>
</dbReference>
<dbReference type="CDD" id="cd02440">
    <property type="entry name" value="AdoMet_MTases"/>
    <property type="match status" value="1"/>
</dbReference>
<keyword evidence="1" id="KW-0489">Methyltransferase</keyword>